<keyword evidence="6 8" id="KW-0249">Electron transport</keyword>
<evidence type="ECO:0000256" key="6">
    <source>
        <dbReference type="ARBA" id="ARBA00022982"/>
    </source>
</evidence>
<keyword evidence="4 8" id="KW-0285">Flavoprotein</keyword>
<evidence type="ECO:0000256" key="3">
    <source>
        <dbReference type="ARBA" id="ARBA00022448"/>
    </source>
</evidence>
<evidence type="ECO:0000259" key="9">
    <source>
        <dbReference type="PROSITE" id="PS50902"/>
    </source>
</evidence>
<evidence type="ECO:0000256" key="2">
    <source>
        <dbReference type="ARBA" id="ARBA00005267"/>
    </source>
</evidence>
<dbReference type="InterPro" id="IPR001226">
    <property type="entry name" value="Flavodoxin_CS"/>
</dbReference>
<evidence type="ECO:0000256" key="8">
    <source>
        <dbReference type="PIRNR" id="PIRNR038996"/>
    </source>
</evidence>
<protein>
    <recommendedName>
        <fullName evidence="8">Flavodoxin</fullName>
    </recommendedName>
</protein>
<proteinExistence type="inferred from homology"/>
<dbReference type="InterPro" id="IPR029039">
    <property type="entry name" value="Flavoprotein-like_sf"/>
</dbReference>
<dbReference type="PIRSF" id="PIRSF038996">
    <property type="entry name" value="FldA"/>
    <property type="match status" value="1"/>
</dbReference>
<keyword evidence="5 8" id="KW-0288">FMN</keyword>
<dbReference type="InterPro" id="IPR050619">
    <property type="entry name" value="Flavodoxin"/>
</dbReference>
<evidence type="ECO:0000256" key="4">
    <source>
        <dbReference type="ARBA" id="ARBA00022630"/>
    </source>
</evidence>
<dbReference type="GO" id="GO:0009055">
    <property type="term" value="F:electron transfer activity"/>
    <property type="evidence" value="ECO:0007669"/>
    <property type="project" value="UniProtKB-UniRule"/>
</dbReference>
<evidence type="ECO:0000313" key="10">
    <source>
        <dbReference type="EMBL" id="HIZ14600.1"/>
    </source>
</evidence>
<comment type="function">
    <text evidence="8">Low-potential electron donor to a number of redox enzymes.</text>
</comment>
<dbReference type="AlphaFoldDB" id="A0A9D2DCK2"/>
<comment type="cofactor">
    <cofactor evidence="1 8">
        <name>FMN</name>
        <dbReference type="ChEBI" id="CHEBI:58210"/>
    </cofactor>
</comment>
<keyword evidence="3 8" id="KW-0813">Transport</keyword>
<evidence type="ECO:0000313" key="11">
    <source>
        <dbReference type="Proteomes" id="UP000824014"/>
    </source>
</evidence>
<evidence type="ECO:0000256" key="7">
    <source>
        <dbReference type="ARBA" id="ARBA00023231"/>
    </source>
</evidence>
<dbReference type="PANTHER" id="PTHR42809:SF1">
    <property type="entry name" value="FLAVODOXIN 1"/>
    <property type="match status" value="1"/>
</dbReference>
<comment type="caution">
    <text evidence="10">The sequence shown here is derived from an EMBL/GenBank/DDBJ whole genome shotgun (WGS) entry which is preliminary data.</text>
</comment>
<evidence type="ECO:0000256" key="5">
    <source>
        <dbReference type="ARBA" id="ARBA00022643"/>
    </source>
</evidence>
<dbReference type="GO" id="GO:0010181">
    <property type="term" value="F:FMN binding"/>
    <property type="evidence" value="ECO:0007669"/>
    <property type="project" value="UniProtKB-UniRule"/>
</dbReference>
<dbReference type="EMBL" id="DXCC01000004">
    <property type="protein sequence ID" value="HIZ14600.1"/>
    <property type="molecule type" value="Genomic_DNA"/>
</dbReference>
<organism evidence="10 11">
    <name type="scientific">Candidatus Tidjanibacter faecipullorum</name>
    <dbReference type="NCBI Taxonomy" id="2838766"/>
    <lineage>
        <taxon>Bacteria</taxon>
        <taxon>Pseudomonadati</taxon>
        <taxon>Bacteroidota</taxon>
        <taxon>Bacteroidia</taxon>
        <taxon>Bacteroidales</taxon>
        <taxon>Rikenellaceae</taxon>
        <taxon>Tidjanibacter</taxon>
    </lineage>
</organism>
<dbReference type="Proteomes" id="UP000824014">
    <property type="component" value="Unassembled WGS sequence"/>
</dbReference>
<dbReference type="Gene3D" id="3.40.50.360">
    <property type="match status" value="1"/>
</dbReference>
<sequence length="163" mass="17153">MIGIFYGSSTGNTESLANEIAIKLGVAASDIHNVAGASADAAKTYDVLLLGSSTWGVGDLQDDWYAFVEALKKEDLTGKRVGLFGCGNSGSFPDSFCDALGILHEELSGTGCVFIGEMAADDYAVTDSRAFDGDRVLGLVADDDEPDKTEARMEAWVQAIQNA</sequence>
<accession>A0A9D2DCK2</accession>
<dbReference type="PROSITE" id="PS00201">
    <property type="entry name" value="FLAVODOXIN"/>
    <property type="match status" value="1"/>
</dbReference>
<keyword evidence="7" id="KW-0535">Nitrogen fixation</keyword>
<dbReference type="InterPro" id="IPR010086">
    <property type="entry name" value="Flavodoxin_lc"/>
</dbReference>
<reference evidence="10" key="1">
    <citation type="journal article" date="2021" name="PeerJ">
        <title>Extensive microbial diversity within the chicken gut microbiome revealed by metagenomics and culture.</title>
        <authorList>
            <person name="Gilroy R."/>
            <person name="Ravi A."/>
            <person name="Getino M."/>
            <person name="Pursley I."/>
            <person name="Horton D.L."/>
            <person name="Alikhan N.F."/>
            <person name="Baker D."/>
            <person name="Gharbi K."/>
            <person name="Hall N."/>
            <person name="Watson M."/>
            <person name="Adriaenssens E.M."/>
            <person name="Foster-Nyarko E."/>
            <person name="Jarju S."/>
            <person name="Secka A."/>
            <person name="Antonio M."/>
            <person name="Oren A."/>
            <person name="Chaudhuri R.R."/>
            <person name="La Ragione R."/>
            <person name="Hildebrand F."/>
            <person name="Pallen M.J."/>
        </authorList>
    </citation>
    <scope>NUCLEOTIDE SEQUENCE</scope>
    <source>
        <strain evidence="10">ChiHjej11B10-19426</strain>
    </source>
</reference>
<dbReference type="SUPFAM" id="SSF52218">
    <property type="entry name" value="Flavoproteins"/>
    <property type="match status" value="1"/>
</dbReference>
<dbReference type="InterPro" id="IPR001094">
    <property type="entry name" value="Flavdoxin-like"/>
</dbReference>
<gene>
    <name evidence="10" type="ORF">H9816_01610</name>
</gene>
<comment type="similarity">
    <text evidence="2 8">Belongs to the flavodoxin family.</text>
</comment>
<dbReference type="NCBIfam" id="TIGR01752">
    <property type="entry name" value="flav_long"/>
    <property type="match status" value="1"/>
</dbReference>
<reference evidence="10" key="2">
    <citation type="submission" date="2021-04" db="EMBL/GenBank/DDBJ databases">
        <authorList>
            <person name="Gilroy R."/>
        </authorList>
    </citation>
    <scope>NUCLEOTIDE SEQUENCE</scope>
    <source>
        <strain evidence="10">ChiHjej11B10-19426</strain>
    </source>
</reference>
<evidence type="ECO:0000256" key="1">
    <source>
        <dbReference type="ARBA" id="ARBA00001917"/>
    </source>
</evidence>
<feature type="domain" description="Flavodoxin-like" evidence="9">
    <location>
        <begin position="2"/>
        <end position="161"/>
    </location>
</feature>
<name>A0A9D2DCK2_9BACT</name>
<dbReference type="PROSITE" id="PS50902">
    <property type="entry name" value="FLAVODOXIN_LIKE"/>
    <property type="match status" value="1"/>
</dbReference>
<dbReference type="Pfam" id="PF00258">
    <property type="entry name" value="Flavodoxin_1"/>
    <property type="match status" value="1"/>
</dbReference>
<dbReference type="PRINTS" id="PR00369">
    <property type="entry name" value="FLAVODOXIN"/>
</dbReference>
<dbReference type="PANTHER" id="PTHR42809">
    <property type="entry name" value="FLAVODOXIN 2"/>
    <property type="match status" value="1"/>
</dbReference>
<dbReference type="InterPro" id="IPR008254">
    <property type="entry name" value="Flavodoxin/NO_synth"/>
</dbReference>